<evidence type="ECO:0000256" key="1">
    <source>
        <dbReference type="SAM" id="MobiDB-lite"/>
    </source>
</evidence>
<dbReference type="EMBL" id="JALLPB020000131">
    <property type="protein sequence ID" value="KAL3816804.1"/>
    <property type="molecule type" value="Genomic_DNA"/>
</dbReference>
<keyword evidence="2" id="KW-1133">Transmembrane helix</keyword>
<gene>
    <name evidence="3" type="ORF">ACHAXA_000907</name>
</gene>
<evidence type="ECO:0000256" key="2">
    <source>
        <dbReference type="SAM" id="Phobius"/>
    </source>
</evidence>
<sequence>MTKSNSNGERRISRLSSKSNKTADKSNNPPWDKIIPAIFFAASAACYVEPSKAPSILSGLLGLTTIYIYPVMSFLVAPVTKGLIASSLDSFTADENGPRRERLYESIADCYLSKGGYREQAKRWMEGRPLMHRLLGSKE</sequence>
<feature type="compositionally biased region" description="Polar residues" evidence="1">
    <location>
        <begin position="14"/>
        <end position="28"/>
    </location>
</feature>
<keyword evidence="2" id="KW-0812">Transmembrane</keyword>
<evidence type="ECO:0000313" key="4">
    <source>
        <dbReference type="Proteomes" id="UP001530377"/>
    </source>
</evidence>
<reference evidence="3 4" key="1">
    <citation type="submission" date="2024-10" db="EMBL/GenBank/DDBJ databases">
        <title>Updated reference genomes for cyclostephanoid diatoms.</title>
        <authorList>
            <person name="Roberts W.R."/>
            <person name="Alverson A.J."/>
        </authorList>
    </citation>
    <scope>NUCLEOTIDE SEQUENCE [LARGE SCALE GENOMIC DNA]</scope>
    <source>
        <strain evidence="3 4">AJA228-03</strain>
    </source>
</reference>
<keyword evidence="2" id="KW-0472">Membrane</keyword>
<keyword evidence="4" id="KW-1185">Reference proteome</keyword>
<accession>A0ABD3RX49</accession>
<organism evidence="3 4">
    <name type="scientific">Cyclostephanos tholiformis</name>
    <dbReference type="NCBI Taxonomy" id="382380"/>
    <lineage>
        <taxon>Eukaryota</taxon>
        <taxon>Sar</taxon>
        <taxon>Stramenopiles</taxon>
        <taxon>Ochrophyta</taxon>
        <taxon>Bacillariophyta</taxon>
        <taxon>Coscinodiscophyceae</taxon>
        <taxon>Thalassiosirophycidae</taxon>
        <taxon>Stephanodiscales</taxon>
        <taxon>Stephanodiscaceae</taxon>
        <taxon>Cyclostephanos</taxon>
    </lineage>
</organism>
<dbReference type="Proteomes" id="UP001530377">
    <property type="component" value="Unassembled WGS sequence"/>
</dbReference>
<comment type="caution">
    <text evidence="3">The sequence shown here is derived from an EMBL/GenBank/DDBJ whole genome shotgun (WGS) entry which is preliminary data.</text>
</comment>
<name>A0ABD3RX49_9STRA</name>
<feature type="region of interest" description="Disordered" evidence="1">
    <location>
        <begin position="1"/>
        <end position="28"/>
    </location>
</feature>
<evidence type="ECO:0000313" key="3">
    <source>
        <dbReference type="EMBL" id="KAL3816804.1"/>
    </source>
</evidence>
<proteinExistence type="predicted"/>
<protein>
    <submittedName>
        <fullName evidence="3">Uncharacterized protein</fullName>
    </submittedName>
</protein>
<dbReference type="AlphaFoldDB" id="A0ABD3RX49"/>
<feature type="transmembrane region" description="Helical" evidence="2">
    <location>
        <begin position="56"/>
        <end position="77"/>
    </location>
</feature>